<organism evidence="4 5">
    <name type="scientific">Digitaria exilis</name>
    <dbReference type="NCBI Taxonomy" id="1010633"/>
    <lineage>
        <taxon>Eukaryota</taxon>
        <taxon>Viridiplantae</taxon>
        <taxon>Streptophyta</taxon>
        <taxon>Embryophyta</taxon>
        <taxon>Tracheophyta</taxon>
        <taxon>Spermatophyta</taxon>
        <taxon>Magnoliopsida</taxon>
        <taxon>Liliopsida</taxon>
        <taxon>Poales</taxon>
        <taxon>Poaceae</taxon>
        <taxon>PACMAD clade</taxon>
        <taxon>Panicoideae</taxon>
        <taxon>Panicodae</taxon>
        <taxon>Paniceae</taxon>
        <taxon>Anthephorinae</taxon>
        <taxon>Digitaria</taxon>
    </lineage>
</organism>
<dbReference type="InterPro" id="IPR029058">
    <property type="entry name" value="AB_hydrolase_fold"/>
</dbReference>
<sequence>MVNLVEAQKPLLHFLHTVDVDGAGTVITFWVPKDKVPNEQKPTVRDVTPGATATTTTTTKPPPPPPAKKNDRPAVVLVHGFAAEGIVTWQFQHYDVYVPDLLYFGGSTSPSTDRSPGYQAECLATALRKLGLGACTVVGFSYGGMVSFKMAEAHPDLVRSLVVSGSVVAMTDSISETTLERIGVKSSAELLLPESVKGLKALLSIATYKRLWFPERLHRDYLKVMFTNRKERAELLEGLVVSNKDATVPVLPQVRFGHRSRTSTESFPQQVHGAACGFNACACLPQSFGPGPGLALAAPNDNIFNIELAKTMKEQLGEKTMLQSIRKAGHLVHLERPCVYNRLLKEFLASVTATEIPQGKPSPANVVDWAGRVEAHHHEPLGVLAAGLTTRASRRIFASMSTGSFVPHEEKRHPYVLPRPRAGHAFAFISTEPAMSTENYDPYYPDQPVVDQYLPVWAKQPAFGPKPAFIWADDDDTTPSSSYATLTYSDLNAAVQRMSVALLDTVSRGDTVLLLASPGLRLVKLIFACQRAGLVAVPIVPPHPSNLAAHRHLLRAVSQTSPAAAVADASYISALMDSPPAFSSAALKRLRWLPVGLLETIPAGDGGEDDPSPATRTPTARCYKGCAAGEAYLIQYTSGATGEARPVVVTAGAAAHNVRAARKAYGLCPGSVVVSWLPQYHDCGLMFLLLTVVSGATCVLASPAAFLRRPRLWLELVDAFGATCTPVPSFALPLVLRRGGRRSGNVTRPLDLGSLRNLILINEPIYESSVDEFVREFGRAGLDPASISPSYGLAENCTFVSTAWCGTTEPKQLPSYKKLLPSARLPSSSLASSEPEIDIVVVDGQTGEPVEDGVEGEIWVSSPSNASGYLGQPSASREVFCATLPAGTSRTGARFVRTGDCGVVVRGGTERYLYVLGRNSDAIFIATDDGQRRVHAHYIETAAFGSSPDSLRGGCIAAFAATSASSVVVVVAELQKGRSGNVHLRSICDGIRRAVWEEEGVKVGRVVLAESGGVPKTTSGKLRRGMAREMLAGELIPKVFEALYDDEDDKGAATCALGADNETQVCGGTSWVVGEEAGGEVAGVVAMASGSTSHRLRLQSSL</sequence>
<dbReference type="OrthoDB" id="69964at2759"/>
<dbReference type="Pfam" id="PF00561">
    <property type="entry name" value="Abhydrolase_1"/>
    <property type="match status" value="1"/>
</dbReference>
<dbReference type="Gene3D" id="3.30.300.30">
    <property type="match status" value="1"/>
</dbReference>
<dbReference type="PANTHER" id="PTHR22754:SF40">
    <property type="entry name" value="OS01G0636300 PROTEIN"/>
    <property type="match status" value="1"/>
</dbReference>
<dbReference type="Gene3D" id="3.40.50.1820">
    <property type="entry name" value="alpha/beta hydrolase"/>
    <property type="match status" value="1"/>
</dbReference>
<name>A0A835BH31_9POAL</name>
<dbReference type="Proteomes" id="UP000636709">
    <property type="component" value="Unassembled WGS sequence"/>
</dbReference>
<dbReference type="SUPFAM" id="SSF53474">
    <property type="entry name" value="alpha/beta-Hydrolases"/>
    <property type="match status" value="1"/>
</dbReference>
<reference evidence="4" key="1">
    <citation type="submission" date="2020-07" db="EMBL/GenBank/DDBJ databases">
        <title>Genome sequence and genetic diversity analysis of an under-domesticated orphan crop, white fonio (Digitaria exilis).</title>
        <authorList>
            <person name="Bennetzen J.L."/>
            <person name="Chen S."/>
            <person name="Ma X."/>
            <person name="Wang X."/>
            <person name="Yssel A.E.J."/>
            <person name="Chaluvadi S.R."/>
            <person name="Johnson M."/>
            <person name="Gangashetty P."/>
            <person name="Hamidou F."/>
            <person name="Sanogo M.D."/>
            <person name="Zwaenepoel A."/>
            <person name="Wallace J."/>
            <person name="Van De Peer Y."/>
            <person name="Van Deynze A."/>
        </authorList>
    </citation>
    <scope>NUCLEOTIDE SEQUENCE</scope>
    <source>
        <tissue evidence="4">Leaves</tissue>
    </source>
</reference>
<dbReference type="InterPro" id="IPR042099">
    <property type="entry name" value="ANL_N_sf"/>
</dbReference>
<evidence type="ECO:0000259" key="3">
    <source>
        <dbReference type="Pfam" id="PF00561"/>
    </source>
</evidence>
<feature type="domain" description="AMP-dependent synthetase/ligase" evidence="2">
    <location>
        <begin position="466"/>
        <end position="870"/>
    </location>
</feature>
<feature type="region of interest" description="Disordered" evidence="1">
    <location>
        <begin position="38"/>
        <end position="71"/>
    </location>
</feature>
<comment type="caution">
    <text evidence="4">The sequence shown here is derived from an EMBL/GenBank/DDBJ whole genome shotgun (WGS) entry which is preliminary data.</text>
</comment>
<protein>
    <submittedName>
        <fullName evidence="4">Uncharacterized protein</fullName>
    </submittedName>
</protein>
<evidence type="ECO:0000313" key="5">
    <source>
        <dbReference type="Proteomes" id="UP000636709"/>
    </source>
</evidence>
<dbReference type="InterPro" id="IPR045851">
    <property type="entry name" value="AMP-bd_C_sf"/>
</dbReference>
<evidence type="ECO:0000313" key="4">
    <source>
        <dbReference type="EMBL" id="KAF8697010.1"/>
    </source>
</evidence>
<dbReference type="InterPro" id="IPR000073">
    <property type="entry name" value="AB_hydrolase_1"/>
</dbReference>
<dbReference type="Pfam" id="PF00501">
    <property type="entry name" value="AMP-binding"/>
    <property type="match status" value="1"/>
</dbReference>
<keyword evidence="5" id="KW-1185">Reference proteome</keyword>
<evidence type="ECO:0000256" key="1">
    <source>
        <dbReference type="SAM" id="MobiDB-lite"/>
    </source>
</evidence>
<feature type="compositionally biased region" description="Low complexity" evidence="1">
    <location>
        <begin position="48"/>
        <end position="59"/>
    </location>
</feature>
<dbReference type="EMBL" id="JACEFO010001880">
    <property type="protein sequence ID" value="KAF8697010.1"/>
    <property type="molecule type" value="Genomic_DNA"/>
</dbReference>
<dbReference type="PANTHER" id="PTHR22754">
    <property type="entry name" value="DISCO-INTERACTING PROTEIN 2 DIP2 -RELATED"/>
    <property type="match status" value="1"/>
</dbReference>
<accession>A0A835BH31</accession>
<dbReference type="Gene3D" id="3.40.50.12780">
    <property type="entry name" value="N-terminal domain of ligase-like"/>
    <property type="match status" value="1"/>
</dbReference>
<evidence type="ECO:0000259" key="2">
    <source>
        <dbReference type="Pfam" id="PF00501"/>
    </source>
</evidence>
<proteinExistence type="predicted"/>
<feature type="domain" description="AB hydrolase-1" evidence="3">
    <location>
        <begin position="73"/>
        <end position="337"/>
    </location>
</feature>
<gene>
    <name evidence="4" type="ORF">HU200_036659</name>
</gene>
<dbReference type="InterPro" id="IPR000873">
    <property type="entry name" value="AMP-dep_synth/lig_dom"/>
</dbReference>
<dbReference type="AlphaFoldDB" id="A0A835BH31"/>
<dbReference type="SUPFAM" id="SSF56801">
    <property type="entry name" value="Acetyl-CoA synthetase-like"/>
    <property type="match status" value="1"/>
</dbReference>